<evidence type="ECO:0000313" key="15">
    <source>
        <dbReference type="Proteomes" id="UP000182444"/>
    </source>
</evidence>
<evidence type="ECO:0000256" key="1">
    <source>
        <dbReference type="ARBA" id="ARBA00004245"/>
    </source>
</evidence>
<feature type="compositionally biased region" description="Low complexity" evidence="10">
    <location>
        <begin position="137"/>
        <end position="162"/>
    </location>
</feature>
<dbReference type="InterPro" id="IPR004953">
    <property type="entry name" value="EB1_C"/>
</dbReference>
<dbReference type="GO" id="GO:0030989">
    <property type="term" value="P:dynein-driven meiotic oscillatory nuclear movement"/>
    <property type="evidence" value="ECO:0007669"/>
    <property type="project" value="EnsemblFungi"/>
</dbReference>
<reference evidence="14 16" key="2">
    <citation type="submission" date="2018-07" db="EMBL/GenBank/DDBJ databases">
        <title>Draft Genome Assemblies for Five Robust Yarrowia lipolytica Strains Exhibiting High Lipid Production and Pentose Sugar Utilization and Sugar Alcohol Secretion from Undetoxified Lignocellulosic Biomass Hydrolysates.</title>
        <authorList>
            <consortium name="DOE Joint Genome Institute"/>
            <person name="Walker C."/>
            <person name="Ryu S."/>
            <person name="Na H."/>
            <person name="Zane M."/>
            <person name="LaButti K."/>
            <person name="Lipzen A."/>
            <person name="Haridas S."/>
            <person name="Barry K."/>
            <person name="Grigoriev I.V."/>
            <person name="Quarterman J."/>
            <person name="Slininger P."/>
            <person name="Dien B."/>
            <person name="Trinh C.T."/>
        </authorList>
    </citation>
    <scope>NUCLEOTIDE SEQUENCE [LARGE SCALE GENOMIC DNA]</scope>
    <source>
        <strain evidence="14 16">YB392</strain>
    </source>
</reference>
<dbReference type="GO" id="GO:0007010">
    <property type="term" value="P:cytoskeleton organization"/>
    <property type="evidence" value="ECO:0007669"/>
    <property type="project" value="UniProtKB-ARBA"/>
</dbReference>
<evidence type="ECO:0000313" key="14">
    <source>
        <dbReference type="EMBL" id="RDW26223.1"/>
    </source>
</evidence>
<dbReference type="EMBL" id="KZ858983">
    <property type="protein sequence ID" value="RDW26223.1"/>
    <property type="molecule type" value="Genomic_DNA"/>
</dbReference>
<keyword evidence="8" id="KW-0131">Cell cycle</keyword>
<keyword evidence="3" id="KW-0963">Cytoplasm</keyword>
<protein>
    <submittedName>
        <fullName evidence="14">Calponin homology domain-containing protein</fullName>
    </submittedName>
</protein>
<gene>
    <name evidence="14" type="ORF">B0I71DRAFT_33250</name>
    <name evidence="13" type="ORF">YALI1_A18622g</name>
</gene>
<feature type="domain" description="EB1 C-terminal" evidence="12">
    <location>
        <begin position="205"/>
        <end position="280"/>
    </location>
</feature>
<feature type="region of interest" description="Disordered" evidence="10">
    <location>
        <begin position="121"/>
        <end position="203"/>
    </location>
</feature>
<evidence type="ECO:0000256" key="8">
    <source>
        <dbReference type="ARBA" id="ARBA00023306"/>
    </source>
</evidence>
<evidence type="ECO:0000256" key="5">
    <source>
        <dbReference type="ARBA" id="ARBA00022701"/>
    </source>
</evidence>
<dbReference type="OMA" id="WIKRFWD"/>
<dbReference type="GO" id="GO:0061673">
    <property type="term" value="C:mitotic spindle astral microtubule"/>
    <property type="evidence" value="ECO:0007669"/>
    <property type="project" value="EnsemblFungi"/>
</dbReference>
<dbReference type="GeneID" id="2906138"/>
<dbReference type="Proteomes" id="UP000256601">
    <property type="component" value="Unassembled WGS sequence"/>
</dbReference>
<reference evidence="13 15" key="1">
    <citation type="journal article" date="2016" name="PLoS ONE">
        <title>Sequence Assembly of Yarrowia lipolytica Strain W29/CLIB89 Shows Transposable Element Diversity.</title>
        <authorList>
            <person name="Magnan C."/>
            <person name="Yu J."/>
            <person name="Chang I."/>
            <person name="Jahn E."/>
            <person name="Kanomata Y."/>
            <person name="Wu J."/>
            <person name="Zeller M."/>
            <person name="Oakes M."/>
            <person name="Baldi P."/>
            <person name="Sandmeyer S."/>
        </authorList>
    </citation>
    <scope>NUCLEOTIDE SEQUENCE [LARGE SCALE GENOMIC DNA]</scope>
    <source>
        <strain evidence="13">CLIB89</strain>
        <strain evidence="15">CLIB89(W29)</strain>
    </source>
</reference>
<dbReference type="GO" id="GO:0035371">
    <property type="term" value="C:microtubule plus-end"/>
    <property type="evidence" value="ECO:0007669"/>
    <property type="project" value="EnsemblFungi"/>
</dbReference>
<sequence>MSRQELVQWVNELLQTEISKVEECGKGAIYCQIMDSIYGDVPMSKVKFNVKAEYEFLNNYKVLQGVFNRHKIDRQIPVEKLVKCRFQDNLEFLQYCKKHWDANWSGQEYDAVGRRAGRVATVPSTAPGSTPNATSGRTSVQSQTSGRSSVVRSRPSVASGAAGSVGVGAGAGAGTGAGSLSGASGRASVSRRPGASGSSQASSAALAKAQQQIATLEADAVEYQQVLEGLETERNFYFNKLREIEVLVQENAEQMDTVQVEGMIREIQTILYSTEEGFQVPEEEEVF</sequence>
<dbReference type="GO" id="GO:0005880">
    <property type="term" value="C:nuclear microtubule"/>
    <property type="evidence" value="ECO:0007669"/>
    <property type="project" value="EnsemblFungi"/>
</dbReference>
<evidence type="ECO:0000256" key="9">
    <source>
        <dbReference type="PROSITE-ProRule" id="PRU00576"/>
    </source>
</evidence>
<dbReference type="PROSITE" id="PS50021">
    <property type="entry name" value="CH"/>
    <property type="match status" value="1"/>
</dbReference>
<comment type="similarity">
    <text evidence="2">Belongs to the MAPRE family.</text>
</comment>
<dbReference type="VEuPathDB" id="FungiDB:YALI1_A18622g"/>
<dbReference type="Pfam" id="PF03271">
    <property type="entry name" value="EB1"/>
    <property type="match status" value="1"/>
</dbReference>
<dbReference type="InterPro" id="IPR036872">
    <property type="entry name" value="CH_dom_sf"/>
</dbReference>
<keyword evidence="6" id="KW-0498">Mitosis</keyword>
<dbReference type="KEGG" id="yli:2906138"/>
<dbReference type="GO" id="GO:0001671">
    <property type="term" value="F:ATPase activator activity"/>
    <property type="evidence" value="ECO:0007669"/>
    <property type="project" value="EnsemblFungi"/>
</dbReference>
<accession>A0A1D8N5A7</accession>
<organism evidence="13 15">
    <name type="scientific">Yarrowia lipolytica</name>
    <name type="common">Candida lipolytica</name>
    <dbReference type="NCBI Taxonomy" id="4952"/>
    <lineage>
        <taxon>Eukaryota</taxon>
        <taxon>Fungi</taxon>
        <taxon>Dikarya</taxon>
        <taxon>Ascomycota</taxon>
        <taxon>Saccharomycotina</taxon>
        <taxon>Dipodascomycetes</taxon>
        <taxon>Dipodascales</taxon>
        <taxon>Dipodascales incertae sedis</taxon>
        <taxon>Yarrowia</taxon>
    </lineage>
</organism>
<dbReference type="GO" id="GO:0051285">
    <property type="term" value="C:cell cortex of cell tip"/>
    <property type="evidence" value="ECO:0007669"/>
    <property type="project" value="EnsemblFungi"/>
</dbReference>
<feature type="compositionally biased region" description="Gly residues" evidence="10">
    <location>
        <begin position="163"/>
        <end position="179"/>
    </location>
</feature>
<dbReference type="InterPro" id="IPR036133">
    <property type="entry name" value="EB1_C_sf"/>
</dbReference>
<evidence type="ECO:0000313" key="16">
    <source>
        <dbReference type="Proteomes" id="UP000256601"/>
    </source>
</evidence>
<evidence type="ECO:0000259" key="12">
    <source>
        <dbReference type="PROSITE" id="PS51230"/>
    </source>
</evidence>
<evidence type="ECO:0000259" key="11">
    <source>
        <dbReference type="PROSITE" id="PS50021"/>
    </source>
</evidence>
<evidence type="ECO:0000256" key="7">
    <source>
        <dbReference type="ARBA" id="ARBA00023212"/>
    </source>
</evidence>
<feature type="compositionally biased region" description="Low complexity" evidence="10">
    <location>
        <begin position="180"/>
        <end position="203"/>
    </location>
</feature>
<dbReference type="VEuPathDB" id="FungiDB:YALI0_A18227g"/>
<name>A0A1D8N5A7_YARLL</name>
<dbReference type="GO" id="GO:0051301">
    <property type="term" value="P:cell division"/>
    <property type="evidence" value="ECO:0007669"/>
    <property type="project" value="UniProtKB-KW"/>
</dbReference>
<dbReference type="EMBL" id="CP017553">
    <property type="protein sequence ID" value="AOW00818.1"/>
    <property type="molecule type" value="Genomic_DNA"/>
</dbReference>
<dbReference type="GO" id="GO:0055028">
    <property type="term" value="C:cortical microtubule"/>
    <property type="evidence" value="ECO:0007669"/>
    <property type="project" value="EnsemblFungi"/>
</dbReference>
<dbReference type="eggNOG" id="KOG3000">
    <property type="taxonomic scope" value="Eukaryota"/>
</dbReference>
<comment type="subcellular location">
    <subcellularLocation>
        <location evidence="1">Cytoplasm</location>
        <location evidence="1">Cytoskeleton</location>
    </subcellularLocation>
</comment>
<dbReference type="InterPro" id="IPR001715">
    <property type="entry name" value="CH_dom"/>
</dbReference>
<dbReference type="Gene3D" id="1.20.5.1430">
    <property type="match status" value="1"/>
</dbReference>
<evidence type="ECO:0000256" key="6">
    <source>
        <dbReference type="ARBA" id="ARBA00022776"/>
    </source>
</evidence>
<dbReference type="PANTHER" id="PTHR10623">
    <property type="entry name" value="MICROTUBULE-ASSOCIATED PROTEIN RP/EB FAMILY MEMBER"/>
    <property type="match status" value="1"/>
</dbReference>
<keyword evidence="7" id="KW-0206">Cytoskeleton</keyword>
<evidence type="ECO:0000256" key="10">
    <source>
        <dbReference type="SAM" id="MobiDB-lite"/>
    </source>
</evidence>
<dbReference type="AlphaFoldDB" id="A0A1D8N5A7"/>
<keyword evidence="5 9" id="KW-0493">Microtubule</keyword>
<evidence type="ECO:0000256" key="3">
    <source>
        <dbReference type="ARBA" id="ARBA00022490"/>
    </source>
</evidence>
<dbReference type="GO" id="GO:0099609">
    <property type="term" value="F:microtubule lateral binding"/>
    <property type="evidence" value="ECO:0007669"/>
    <property type="project" value="EnsemblFungi"/>
</dbReference>
<dbReference type="GO" id="GO:0008093">
    <property type="term" value="F:cytoskeletal anchor activity"/>
    <property type="evidence" value="ECO:0007669"/>
    <property type="project" value="EnsemblFungi"/>
</dbReference>
<dbReference type="GO" id="GO:0051315">
    <property type="term" value="P:attachment of mitotic spindle microtubules to kinetochore"/>
    <property type="evidence" value="ECO:0007669"/>
    <property type="project" value="EnsemblFungi"/>
</dbReference>
<dbReference type="Proteomes" id="UP000182444">
    <property type="component" value="Chromosome 1A"/>
</dbReference>
<dbReference type="PROSITE" id="PS51230">
    <property type="entry name" value="EB1_C"/>
    <property type="match status" value="1"/>
</dbReference>
<dbReference type="GO" id="GO:0000742">
    <property type="term" value="P:karyogamy involved in conjugation with cellular fusion"/>
    <property type="evidence" value="ECO:0007669"/>
    <property type="project" value="EnsemblFungi"/>
</dbReference>
<dbReference type="RefSeq" id="XP_500193.1">
    <property type="nucleotide sequence ID" value="XM_500193.1"/>
</dbReference>
<dbReference type="SUPFAM" id="SSF140612">
    <property type="entry name" value="EB1 dimerisation domain-like"/>
    <property type="match status" value="1"/>
</dbReference>
<dbReference type="SUPFAM" id="SSF47576">
    <property type="entry name" value="Calponin-homology domain, CH-domain"/>
    <property type="match status" value="1"/>
</dbReference>
<keyword evidence="4" id="KW-0132">Cell division</keyword>
<dbReference type="FunFam" id="1.10.418.10:FF:000028">
    <property type="entry name" value="RP/EB family microtubule-associated protein"/>
    <property type="match status" value="1"/>
</dbReference>
<dbReference type="GO" id="GO:1990023">
    <property type="term" value="C:mitotic spindle midzone"/>
    <property type="evidence" value="ECO:0007669"/>
    <property type="project" value="EnsemblFungi"/>
</dbReference>
<feature type="domain" description="Calponin-homology (CH)" evidence="11">
    <location>
        <begin position="1"/>
        <end position="101"/>
    </location>
</feature>
<feature type="compositionally biased region" description="Polar residues" evidence="10">
    <location>
        <begin position="122"/>
        <end position="136"/>
    </location>
</feature>
<dbReference type="GO" id="GO:0051010">
    <property type="term" value="F:microtubule plus-end binding"/>
    <property type="evidence" value="ECO:0007669"/>
    <property type="project" value="EnsemblFungi"/>
</dbReference>
<dbReference type="GO" id="GO:0044732">
    <property type="term" value="C:mitotic spindle pole body"/>
    <property type="evidence" value="ECO:0007669"/>
    <property type="project" value="EnsemblFungi"/>
</dbReference>
<evidence type="ECO:0000256" key="4">
    <source>
        <dbReference type="ARBA" id="ARBA00022618"/>
    </source>
</evidence>
<dbReference type="InterPro" id="IPR027328">
    <property type="entry name" value="MAPRE"/>
</dbReference>
<dbReference type="GO" id="GO:0035372">
    <property type="term" value="P:protein localization to microtubule"/>
    <property type="evidence" value="ECO:0007669"/>
    <property type="project" value="EnsemblFungi"/>
</dbReference>
<dbReference type="Gene3D" id="1.10.418.10">
    <property type="entry name" value="Calponin-like domain"/>
    <property type="match status" value="1"/>
</dbReference>
<evidence type="ECO:0000256" key="2">
    <source>
        <dbReference type="ARBA" id="ARBA00010729"/>
    </source>
</evidence>
<dbReference type="Pfam" id="PF00307">
    <property type="entry name" value="CH"/>
    <property type="match status" value="1"/>
</dbReference>
<evidence type="ECO:0000313" key="13">
    <source>
        <dbReference type="EMBL" id="AOW00818.1"/>
    </source>
</evidence>
<dbReference type="GO" id="GO:0000743">
    <property type="term" value="P:nuclear migration involved in conjugation with cellular fusion"/>
    <property type="evidence" value="ECO:0007669"/>
    <property type="project" value="EnsemblFungi"/>
</dbReference>
<proteinExistence type="inferred from homology"/>
<dbReference type="OrthoDB" id="2119228at2759"/>